<dbReference type="CDD" id="cd05403">
    <property type="entry name" value="NT_KNTase_like"/>
    <property type="match status" value="1"/>
</dbReference>
<gene>
    <name evidence="11" type="ORF">ASZ90_015291</name>
</gene>
<evidence type="ECO:0000256" key="8">
    <source>
        <dbReference type="ARBA" id="ARBA00022842"/>
    </source>
</evidence>
<dbReference type="InterPro" id="IPR002934">
    <property type="entry name" value="Polymerase_NTP_transf_dom"/>
</dbReference>
<keyword evidence="6" id="KW-0547">Nucleotide-binding</keyword>
<dbReference type="AlphaFoldDB" id="A0A0W8F2F1"/>
<feature type="domain" description="Polymerase nucleotidyl transferase" evidence="10">
    <location>
        <begin position="7"/>
        <end position="61"/>
    </location>
</feature>
<organism evidence="11">
    <name type="scientific">hydrocarbon metagenome</name>
    <dbReference type="NCBI Taxonomy" id="938273"/>
    <lineage>
        <taxon>unclassified sequences</taxon>
        <taxon>metagenomes</taxon>
        <taxon>ecological metagenomes</taxon>
    </lineage>
</organism>
<evidence type="ECO:0000256" key="7">
    <source>
        <dbReference type="ARBA" id="ARBA00022840"/>
    </source>
</evidence>
<evidence type="ECO:0000256" key="9">
    <source>
        <dbReference type="ARBA" id="ARBA00038276"/>
    </source>
</evidence>
<keyword evidence="7" id="KW-0067">ATP-binding</keyword>
<keyword evidence="5" id="KW-0479">Metal-binding</keyword>
<proteinExistence type="inferred from homology"/>
<keyword evidence="8" id="KW-0460">Magnesium</keyword>
<dbReference type="GO" id="GO:0005524">
    <property type="term" value="F:ATP binding"/>
    <property type="evidence" value="ECO:0007669"/>
    <property type="project" value="UniProtKB-KW"/>
</dbReference>
<evidence type="ECO:0000256" key="6">
    <source>
        <dbReference type="ARBA" id="ARBA00022741"/>
    </source>
</evidence>
<keyword evidence="3 11" id="KW-0808">Transferase</keyword>
<protein>
    <submittedName>
        <fullName evidence="11">Nucleotidyltransferase</fullName>
    </submittedName>
</protein>
<dbReference type="EMBL" id="LNQE01001591">
    <property type="protein sequence ID" value="KUG15072.1"/>
    <property type="molecule type" value="Genomic_DNA"/>
</dbReference>
<dbReference type="PANTHER" id="PTHR33571">
    <property type="entry name" value="SSL8005 PROTEIN"/>
    <property type="match status" value="1"/>
</dbReference>
<dbReference type="SUPFAM" id="SSF81301">
    <property type="entry name" value="Nucleotidyltransferase"/>
    <property type="match status" value="1"/>
</dbReference>
<reference evidence="11" key="1">
    <citation type="journal article" date="2015" name="Proc. Natl. Acad. Sci. U.S.A.">
        <title>Networks of energetic and metabolic interactions define dynamics in microbial communities.</title>
        <authorList>
            <person name="Embree M."/>
            <person name="Liu J.K."/>
            <person name="Al-Bassam M.M."/>
            <person name="Zengler K."/>
        </authorList>
    </citation>
    <scope>NUCLEOTIDE SEQUENCE</scope>
</reference>
<dbReference type="InterPro" id="IPR043519">
    <property type="entry name" value="NT_sf"/>
</dbReference>
<dbReference type="Pfam" id="PF01909">
    <property type="entry name" value="NTP_transf_2"/>
    <property type="match status" value="1"/>
</dbReference>
<dbReference type="GO" id="GO:0016779">
    <property type="term" value="F:nucleotidyltransferase activity"/>
    <property type="evidence" value="ECO:0007669"/>
    <property type="project" value="UniProtKB-KW"/>
</dbReference>
<comment type="similarity">
    <text evidence="9">Belongs to the MntA antitoxin family.</text>
</comment>
<dbReference type="GO" id="GO:0046872">
    <property type="term" value="F:metal ion binding"/>
    <property type="evidence" value="ECO:0007669"/>
    <property type="project" value="UniProtKB-KW"/>
</dbReference>
<dbReference type="InterPro" id="IPR052038">
    <property type="entry name" value="Type-VII_TA_antitoxin"/>
</dbReference>
<evidence type="ECO:0000256" key="5">
    <source>
        <dbReference type="ARBA" id="ARBA00022723"/>
    </source>
</evidence>
<sequence length="65" mass="7462">MYGESRKKNSDVDILVEFCETPGLFTFIRLEEELSRIIGHKVDLVMKNSLKPSIGRRILTEVIPV</sequence>
<comment type="cofactor">
    <cofactor evidence="1">
        <name>Mg(2+)</name>
        <dbReference type="ChEBI" id="CHEBI:18420"/>
    </cofactor>
</comment>
<evidence type="ECO:0000256" key="1">
    <source>
        <dbReference type="ARBA" id="ARBA00001946"/>
    </source>
</evidence>
<comment type="caution">
    <text evidence="11">The sequence shown here is derived from an EMBL/GenBank/DDBJ whole genome shotgun (WGS) entry which is preliminary data.</text>
</comment>
<dbReference type="Gene3D" id="3.30.460.10">
    <property type="entry name" value="Beta Polymerase, domain 2"/>
    <property type="match status" value="1"/>
</dbReference>
<evidence type="ECO:0000256" key="4">
    <source>
        <dbReference type="ARBA" id="ARBA00022695"/>
    </source>
</evidence>
<evidence type="ECO:0000259" key="10">
    <source>
        <dbReference type="Pfam" id="PF01909"/>
    </source>
</evidence>
<dbReference type="PANTHER" id="PTHR33571:SF19">
    <property type="entry name" value="PROTEIN ADENYLYLTRANSFERASE MJ0128-RELATED"/>
    <property type="match status" value="1"/>
</dbReference>
<keyword evidence="4" id="KW-0548">Nucleotidyltransferase</keyword>
<accession>A0A0W8F2F1</accession>
<evidence type="ECO:0000256" key="2">
    <source>
        <dbReference type="ARBA" id="ARBA00022649"/>
    </source>
</evidence>
<name>A0A0W8F2F1_9ZZZZ</name>
<evidence type="ECO:0000256" key="3">
    <source>
        <dbReference type="ARBA" id="ARBA00022679"/>
    </source>
</evidence>
<keyword evidence="2" id="KW-1277">Toxin-antitoxin system</keyword>
<evidence type="ECO:0000313" key="11">
    <source>
        <dbReference type="EMBL" id="KUG15072.1"/>
    </source>
</evidence>